<feature type="compositionally biased region" description="Polar residues" evidence="1">
    <location>
        <begin position="84"/>
        <end position="93"/>
    </location>
</feature>
<feature type="compositionally biased region" description="Basic and acidic residues" evidence="1">
    <location>
        <begin position="94"/>
        <end position="103"/>
    </location>
</feature>
<proteinExistence type="predicted"/>
<feature type="compositionally biased region" description="Pro residues" evidence="1">
    <location>
        <begin position="23"/>
        <end position="33"/>
    </location>
</feature>
<evidence type="ECO:0000313" key="2">
    <source>
        <dbReference type="EMBL" id="KAG7814909.1"/>
    </source>
</evidence>
<dbReference type="Proteomes" id="UP001196530">
    <property type="component" value="Unassembled WGS sequence"/>
</dbReference>
<feature type="region of interest" description="Disordered" evidence="1">
    <location>
        <begin position="1"/>
        <end position="118"/>
    </location>
</feature>
<reference evidence="2" key="1">
    <citation type="journal article" date="2021" name="G3 (Bethesda)">
        <title>Genomic diversity, chromosomal rearrangements, and interspecies hybridization in the ogataea polymorpha species complex.</title>
        <authorList>
            <person name="Hanson S.J."/>
            <person name="Cinneide E.O."/>
            <person name="Salzberg L.I."/>
            <person name="Wolfe K.H."/>
            <person name="McGowan J."/>
            <person name="Fitzpatrick D.A."/>
            <person name="Matlin K."/>
        </authorList>
    </citation>
    <scope>NUCLEOTIDE SEQUENCE</scope>
    <source>
        <strain evidence="2">61-244</strain>
    </source>
</reference>
<gene>
    <name evidence="2" type="ORF">KL928_005434</name>
</gene>
<evidence type="ECO:0000313" key="3">
    <source>
        <dbReference type="Proteomes" id="UP001196530"/>
    </source>
</evidence>
<dbReference type="GeneID" id="66129483"/>
<sequence>MVPPTYGPITDSHLLTTSIIPKEPVPCLEPPSPSGSDSAPMDPPSTASDLHNASAAPPLEPMLVTIPTTIQDSVSPVPEHLEDGTTSAEVTTSSERDSTDHSTIRLLTPVNAPPTSEMDLHHCIHPVLYPGRRSKRSR</sequence>
<protein>
    <submittedName>
        <fullName evidence="2">Uncharacterized protein</fullName>
    </submittedName>
</protein>
<accession>A0AAN6DBT4</accession>
<comment type="caution">
    <text evidence="2">The sequence shown here is derived from an EMBL/GenBank/DDBJ whole genome shotgun (WGS) entry which is preliminary data.</text>
</comment>
<dbReference type="EMBL" id="JAHLUX010000039">
    <property type="protein sequence ID" value="KAG7814909.1"/>
    <property type="molecule type" value="Genomic_DNA"/>
</dbReference>
<name>A0AAN6DBT4_PICAN</name>
<evidence type="ECO:0000256" key="1">
    <source>
        <dbReference type="SAM" id="MobiDB-lite"/>
    </source>
</evidence>
<feature type="non-terminal residue" evidence="2">
    <location>
        <position position="138"/>
    </location>
</feature>
<dbReference type="RefSeq" id="XP_043057260.1">
    <property type="nucleotide sequence ID" value="XM_043206240.1"/>
</dbReference>
<dbReference type="AlphaFoldDB" id="A0AAN6DBT4"/>
<organism evidence="2 3">
    <name type="scientific">Pichia angusta</name>
    <name type="common">Yeast</name>
    <name type="synonym">Hansenula polymorpha</name>
    <dbReference type="NCBI Taxonomy" id="870730"/>
    <lineage>
        <taxon>Eukaryota</taxon>
        <taxon>Fungi</taxon>
        <taxon>Dikarya</taxon>
        <taxon>Ascomycota</taxon>
        <taxon>Saccharomycotina</taxon>
        <taxon>Pichiomycetes</taxon>
        <taxon>Pichiales</taxon>
        <taxon>Pichiaceae</taxon>
        <taxon>Ogataea</taxon>
    </lineage>
</organism>